<proteinExistence type="predicted"/>
<protein>
    <submittedName>
        <fullName evidence="1">Uncharacterized protein</fullName>
    </submittedName>
</protein>
<name>A0A138A0J9_9ACTN</name>
<dbReference type="Proteomes" id="UP000070258">
    <property type="component" value="Unassembled WGS sequence"/>
</dbReference>
<gene>
    <name evidence="1" type="ORF">AXK60_19580</name>
</gene>
<evidence type="ECO:0000313" key="1">
    <source>
        <dbReference type="EMBL" id="KXP03956.1"/>
    </source>
</evidence>
<dbReference type="STRING" id="239498.AXK60_19580"/>
<comment type="caution">
    <text evidence="1">The sequence shown here is derived from an EMBL/GenBank/DDBJ whole genome shotgun (WGS) entry which is preliminary data.</text>
</comment>
<reference evidence="2" key="1">
    <citation type="submission" date="2016-02" db="EMBL/GenBank/DDBJ databases">
        <authorList>
            <person name="Wen L."/>
            <person name="He K."/>
            <person name="Yang H."/>
        </authorList>
    </citation>
    <scope>NUCLEOTIDE SEQUENCE [LARGE SCALE GENOMIC DNA]</scope>
    <source>
        <strain evidence="2">JCM 15929</strain>
    </source>
</reference>
<dbReference type="EMBL" id="LSRF01000058">
    <property type="protein sequence ID" value="KXP03956.1"/>
    <property type="molecule type" value="Genomic_DNA"/>
</dbReference>
<dbReference type="OrthoDB" id="5517693at2"/>
<sequence length="73" mass="8275">MVAETGPGTMAAMGELMTRELLLAQGWTRNGIRQAIRVKKLRMLWPTIYTDVPVGEVCVSFRRRRHFLLAICG</sequence>
<accession>A0A138A0J9</accession>
<dbReference type="AlphaFoldDB" id="A0A138A0J9"/>
<evidence type="ECO:0000313" key="2">
    <source>
        <dbReference type="Proteomes" id="UP000070258"/>
    </source>
</evidence>
<dbReference type="RefSeq" id="WP_068575064.1">
    <property type="nucleotide sequence ID" value="NZ_LSRF01000058.1"/>
</dbReference>
<organism evidence="1 2">
    <name type="scientific">Tsukamurella pseudospumae</name>
    <dbReference type="NCBI Taxonomy" id="239498"/>
    <lineage>
        <taxon>Bacteria</taxon>
        <taxon>Bacillati</taxon>
        <taxon>Actinomycetota</taxon>
        <taxon>Actinomycetes</taxon>
        <taxon>Mycobacteriales</taxon>
        <taxon>Tsukamurellaceae</taxon>
        <taxon>Tsukamurella</taxon>
    </lineage>
</organism>